<evidence type="ECO:0000256" key="1">
    <source>
        <dbReference type="ARBA" id="ARBA00022857"/>
    </source>
</evidence>
<name>A0A0L9Y879_CLOBO</name>
<dbReference type="Proteomes" id="UP000486903">
    <property type="component" value="Unassembled WGS sequence"/>
</dbReference>
<dbReference type="CDD" id="cd19092">
    <property type="entry name" value="AKR_BsYcsN_EcYdhF-like"/>
    <property type="match status" value="1"/>
</dbReference>
<dbReference type="PRINTS" id="PR00069">
    <property type="entry name" value="ALDKETRDTASE"/>
</dbReference>
<evidence type="ECO:0000313" key="9">
    <source>
        <dbReference type="Proteomes" id="UP000476820"/>
    </source>
</evidence>
<dbReference type="PANTHER" id="PTHR43364:SF1">
    <property type="entry name" value="OXIDOREDUCTASE YDHF"/>
    <property type="match status" value="1"/>
</dbReference>
<dbReference type="Pfam" id="PF00248">
    <property type="entry name" value="Aldo_ket_red"/>
    <property type="match status" value="1"/>
</dbReference>
<dbReference type="InterPro" id="IPR020471">
    <property type="entry name" value="AKR"/>
</dbReference>
<dbReference type="InterPro" id="IPR023210">
    <property type="entry name" value="NADP_OxRdtase_dom"/>
</dbReference>
<dbReference type="PANTHER" id="PTHR43364">
    <property type="entry name" value="NADH-SPECIFIC METHYLGLYOXAL REDUCTASE-RELATED"/>
    <property type="match status" value="1"/>
</dbReference>
<dbReference type="FunFam" id="3.20.20.100:FF:000008">
    <property type="entry name" value="Aldo/keto reductase family oxidoreductase"/>
    <property type="match status" value="1"/>
</dbReference>
<dbReference type="Proteomes" id="UP000476820">
    <property type="component" value="Unassembled WGS sequence"/>
</dbReference>
<accession>A0A0L9Y879</accession>
<dbReference type="Proteomes" id="UP000473681">
    <property type="component" value="Unassembled WGS sequence"/>
</dbReference>
<evidence type="ECO:0000313" key="7">
    <source>
        <dbReference type="EMBL" id="NFV25607.1"/>
    </source>
</evidence>
<proteinExistence type="inferred from homology"/>
<dbReference type="SUPFAM" id="SSF51430">
    <property type="entry name" value="NAD(P)-linked oxidoreductase"/>
    <property type="match status" value="1"/>
</dbReference>
<dbReference type="EMBL" id="SXFB01000003">
    <property type="protein sequence ID" value="NFV25607.1"/>
    <property type="molecule type" value="Genomic_DNA"/>
</dbReference>
<protein>
    <submittedName>
        <fullName evidence="5">Oxidoreductase</fullName>
    </submittedName>
</protein>
<keyword evidence="1" id="KW-0521">NADP</keyword>
<dbReference type="GO" id="GO:0005829">
    <property type="term" value="C:cytosol"/>
    <property type="evidence" value="ECO:0007669"/>
    <property type="project" value="TreeGrafter"/>
</dbReference>
<comment type="similarity">
    <text evidence="3">Belongs to the aldo/keto reductase family. Aldo/keto reductase 2 subfamily.</text>
</comment>
<dbReference type="InterPro" id="IPR050523">
    <property type="entry name" value="AKR_Detox_Biosynth"/>
</dbReference>
<sequence>MDRVKLNENFELSRIVQGMWRANKWNKSPKEVLKFMQECIELGITSFDTADIYMTEELQGNAMNLKKSLRYNIEIITKCGIKLPGRLVDCKVHHYDSSKDHIKFSIESSLKRLQTDYVDLLLIHRPDYLMNPEEMAEAFNELHNEGKVLNFGVSNFTPSQVDMLKTYLDFPIVTNQVEISPVRLEPFIDGTLDNCLKNKMTPMAWSPLAGGKIFNVEDERGRRLMTTLNKIKEKNNIFSIDEVIYAWLLYHPSNIIPIIGSGKIERVKLAVDSLKVKLTREDWYEIWQSSTGKEID</sequence>
<comment type="caution">
    <text evidence="5">The sequence shown here is derived from an EMBL/GenBank/DDBJ whole genome shotgun (WGS) entry which is preliminary data.</text>
</comment>
<dbReference type="EMBL" id="SWOV01000051">
    <property type="protein sequence ID" value="NFF89110.1"/>
    <property type="molecule type" value="Genomic_DNA"/>
</dbReference>
<evidence type="ECO:0000313" key="5">
    <source>
        <dbReference type="EMBL" id="NFF89110.1"/>
    </source>
</evidence>
<dbReference type="GO" id="GO:0016491">
    <property type="term" value="F:oxidoreductase activity"/>
    <property type="evidence" value="ECO:0007669"/>
    <property type="project" value="UniProtKB-KW"/>
</dbReference>
<dbReference type="RefSeq" id="WP_003369960.1">
    <property type="nucleotide sequence ID" value="NZ_CP010520.1"/>
</dbReference>
<gene>
    <name evidence="5" type="ORF">FC774_14745</name>
    <name evidence="6" type="ORF">FDB51_11645</name>
    <name evidence="7" type="ORF">FDG31_05405</name>
</gene>
<dbReference type="OrthoDB" id="9773828at2"/>
<keyword evidence="2" id="KW-0560">Oxidoreductase</keyword>
<evidence type="ECO:0000256" key="2">
    <source>
        <dbReference type="ARBA" id="ARBA00023002"/>
    </source>
</evidence>
<organism evidence="5 9">
    <name type="scientific">Clostridium botulinum</name>
    <dbReference type="NCBI Taxonomy" id="1491"/>
    <lineage>
        <taxon>Bacteria</taxon>
        <taxon>Bacillati</taxon>
        <taxon>Bacillota</taxon>
        <taxon>Clostridia</taxon>
        <taxon>Eubacteriales</taxon>
        <taxon>Clostridiaceae</taxon>
        <taxon>Clostridium</taxon>
    </lineage>
</organism>
<dbReference type="AlphaFoldDB" id="A0A0L9Y879"/>
<feature type="domain" description="NADP-dependent oxidoreductase" evidence="4">
    <location>
        <begin position="14"/>
        <end position="286"/>
    </location>
</feature>
<evidence type="ECO:0000259" key="4">
    <source>
        <dbReference type="Pfam" id="PF00248"/>
    </source>
</evidence>
<evidence type="ECO:0000313" key="8">
    <source>
        <dbReference type="Proteomes" id="UP000473681"/>
    </source>
</evidence>
<evidence type="ECO:0000313" key="10">
    <source>
        <dbReference type="Proteomes" id="UP000486903"/>
    </source>
</evidence>
<dbReference type="Gene3D" id="3.20.20.100">
    <property type="entry name" value="NADP-dependent oxidoreductase domain"/>
    <property type="match status" value="1"/>
</dbReference>
<evidence type="ECO:0000256" key="3">
    <source>
        <dbReference type="ARBA" id="ARBA00038157"/>
    </source>
</evidence>
<dbReference type="InterPro" id="IPR036812">
    <property type="entry name" value="NAD(P)_OxRdtase_dom_sf"/>
</dbReference>
<evidence type="ECO:0000313" key="6">
    <source>
        <dbReference type="EMBL" id="NFN35764.1"/>
    </source>
</evidence>
<dbReference type="EMBL" id="SWVK01000015">
    <property type="protein sequence ID" value="NFN35764.1"/>
    <property type="molecule type" value="Genomic_DNA"/>
</dbReference>
<reference evidence="8 9" key="1">
    <citation type="submission" date="2019-04" db="EMBL/GenBank/DDBJ databases">
        <title>Genome sequencing of Clostridium botulinum Groups I-IV and Clostridium butyricum.</title>
        <authorList>
            <person name="Brunt J."/>
            <person name="Van Vliet A.H.M."/>
            <person name="Stringer S.C."/>
            <person name="Carter A.T."/>
            <person name="Peck M.W."/>
        </authorList>
    </citation>
    <scope>NUCLEOTIDE SEQUENCE [LARGE SCALE GENOMIC DNA]</scope>
    <source>
        <strain evidence="5 9">1605</strain>
        <strain evidence="7 10">BL81</strain>
        <strain evidence="6 8">CB-K-33E</strain>
    </source>
</reference>